<feature type="transmembrane region" description="Helical" evidence="1">
    <location>
        <begin position="50"/>
        <end position="70"/>
    </location>
</feature>
<dbReference type="KEGG" id="crx:CRECT_0935"/>
<reference evidence="2 3" key="1">
    <citation type="submission" date="2016-07" db="EMBL/GenBank/DDBJ databases">
        <title>Comparative genomics of the Campylobacter concisus group.</title>
        <authorList>
            <person name="Miller W.G."/>
            <person name="Yee E."/>
            <person name="Chapman M.H."/>
            <person name="Huynh S."/>
            <person name="Bono J.L."/>
            <person name="On S.L.W."/>
            <person name="StLeger J."/>
            <person name="Foster G."/>
            <person name="Parker C.T."/>
        </authorList>
    </citation>
    <scope>NUCLEOTIDE SEQUENCE [LARGE SCALE GENOMIC DNA]</scope>
    <source>
        <strain evidence="2 3">ATCC 33238</strain>
    </source>
</reference>
<organism evidence="2 3">
    <name type="scientific">Campylobacter rectus</name>
    <name type="common">Wolinella recta</name>
    <dbReference type="NCBI Taxonomy" id="203"/>
    <lineage>
        <taxon>Bacteria</taxon>
        <taxon>Pseudomonadati</taxon>
        <taxon>Campylobacterota</taxon>
        <taxon>Epsilonproteobacteria</taxon>
        <taxon>Campylobacterales</taxon>
        <taxon>Campylobacteraceae</taxon>
        <taxon>Campylobacter</taxon>
    </lineage>
</organism>
<dbReference type="AlphaFoldDB" id="A0A6G5QMA5"/>
<protein>
    <submittedName>
        <fullName evidence="2">Putative membrane protein</fullName>
    </submittedName>
</protein>
<evidence type="ECO:0000256" key="1">
    <source>
        <dbReference type="SAM" id="Phobius"/>
    </source>
</evidence>
<evidence type="ECO:0000313" key="2">
    <source>
        <dbReference type="EMBL" id="QCD46606.1"/>
    </source>
</evidence>
<gene>
    <name evidence="2" type="ORF">CRECT_0935</name>
</gene>
<keyword evidence="1" id="KW-0472">Membrane</keyword>
<keyword evidence="1" id="KW-0812">Transmembrane</keyword>
<evidence type="ECO:0000313" key="3">
    <source>
        <dbReference type="Proteomes" id="UP000502377"/>
    </source>
</evidence>
<sequence>MQKDNYIFRLDARYAKNNLISIIIIFLPCAALVFYAIATTNDLVFEVKTLYFIVFGIAVFMFLLEALAIFRIDKVFLMENSIVVQKNSKNLEFLYADIKFVIRKEWTIADKSSIKFYDRKTSEPIFVLGGHFISRSDFERFIEAISKHTILNSELVEQGTFGEALNLIDEDGSSQLQYPYLSKKNFFGD</sequence>
<dbReference type="Proteomes" id="UP000502377">
    <property type="component" value="Chromosome"/>
</dbReference>
<accession>A0A6G5QMA5</accession>
<proteinExistence type="predicted"/>
<keyword evidence="1" id="KW-1133">Transmembrane helix</keyword>
<dbReference type="EMBL" id="CP012543">
    <property type="protein sequence ID" value="QCD46606.1"/>
    <property type="molecule type" value="Genomic_DNA"/>
</dbReference>
<feature type="transmembrane region" description="Helical" evidence="1">
    <location>
        <begin position="20"/>
        <end position="38"/>
    </location>
</feature>
<name>A0A6G5QMA5_CAMRE</name>